<evidence type="ECO:0000313" key="18">
    <source>
        <dbReference type="Proteomes" id="UP000199687"/>
    </source>
</evidence>
<evidence type="ECO:0000256" key="4">
    <source>
        <dbReference type="ARBA" id="ARBA00022448"/>
    </source>
</evidence>
<dbReference type="AlphaFoldDB" id="A0A1H9L6P2"/>
<dbReference type="RefSeq" id="WP_089737927.1">
    <property type="nucleotide sequence ID" value="NZ_FOGL01000001.1"/>
</dbReference>
<evidence type="ECO:0000256" key="8">
    <source>
        <dbReference type="ARBA" id="ARBA00022927"/>
    </source>
</evidence>
<keyword evidence="18" id="KW-1185">Reference proteome</keyword>
<evidence type="ECO:0000256" key="14">
    <source>
        <dbReference type="SAM" id="MobiDB-lite"/>
    </source>
</evidence>
<reference evidence="17 18" key="1">
    <citation type="submission" date="2016-10" db="EMBL/GenBank/DDBJ databases">
        <authorList>
            <person name="de Groot N.N."/>
        </authorList>
    </citation>
    <scope>NUCLEOTIDE SEQUENCE [LARGE SCALE GENOMIC DNA]</scope>
    <source>
        <strain evidence="17 18">CGMCC 1.7727</strain>
    </source>
</reference>
<evidence type="ECO:0000256" key="7">
    <source>
        <dbReference type="ARBA" id="ARBA00022795"/>
    </source>
</evidence>
<dbReference type="GO" id="GO:0005886">
    <property type="term" value="C:plasma membrane"/>
    <property type="evidence" value="ECO:0007669"/>
    <property type="project" value="UniProtKB-SubCell"/>
</dbReference>
<dbReference type="GO" id="GO:0005047">
    <property type="term" value="F:signal recognition particle binding"/>
    <property type="evidence" value="ECO:0007669"/>
    <property type="project" value="TreeGrafter"/>
</dbReference>
<comment type="function">
    <text evidence="12">Necessary for flagellar biosynthesis. May be involved in translocation of the flagellum.</text>
</comment>
<evidence type="ECO:0000256" key="13">
    <source>
        <dbReference type="NCBIfam" id="TIGR03499"/>
    </source>
</evidence>
<keyword evidence="8" id="KW-0653">Protein transport</keyword>
<dbReference type="GO" id="GO:0044781">
    <property type="term" value="P:bacterial-type flagellum organization"/>
    <property type="evidence" value="ECO:0007669"/>
    <property type="project" value="UniProtKB-UniRule"/>
</dbReference>
<evidence type="ECO:0000256" key="6">
    <source>
        <dbReference type="ARBA" id="ARBA00022741"/>
    </source>
</evidence>
<keyword evidence="5" id="KW-1003">Cell membrane</keyword>
<dbReference type="OrthoDB" id="9778554at2"/>
<evidence type="ECO:0000256" key="10">
    <source>
        <dbReference type="ARBA" id="ARBA00023136"/>
    </source>
</evidence>
<comment type="subcellular location">
    <subcellularLocation>
        <location evidence="1">Cell membrane</location>
        <topology evidence="1">Peripheral membrane protein</topology>
        <orientation evidence="1">Cytoplasmic side</orientation>
    </subcellularLocation>
</comment>
<feature type="region of interest" description="Disordered" evidence="14">
    <location>
        <begin position="59"/>
        <end position="79"/>
    </location>
</feature>
<dbReference type="Pfam" id="PF00448">
    <property type="entry name" value="SRP54"/>
    <property type="match status" value="1"/>
</dbReference>
<keyword evidence="4" id="KW-0813">Transport</keyword>
<accession>A0A1H9L6P2</accession>
<keyword evidence="11" id="KW-1006">Bacterial flagellum protein export</keyword>
<comment type="similarity">
    <text evidence="2">Belongs to the GTP-binding SRP family.</text>
</comment>
<dbReference type="EMBL" id="FOGL01000001">
    <property type="protein sequence ID" value="SER06817.1"/>
    <property type="molecule type" value="Genomic_DNA"/>
</dbReference>
<sequence>MKVKKFKGATMPEVMQIVRRELGQDAVILNSKEIYEGGFLGLFKKKKIEVLAAMDQQQTSTVQKQNSAVREQDHSEKKTENTILNELREMKRWIQNNSDKETEFPYPYQQMYDHMLDQEVKPHIANELLDTILKRNKSDKEQNIDKIKIELAFEMKHRLANKGQFGNKLFEKQIVQLVGPTGVGKTTTIAKLAAHCVLNEQKKVALITTDTYRIAAIEQLKTYSKILDIPIEIAYSFDDYKKAREKFSDYDIILVDTAGRNFRDEKYVKELGNTIDLYEEAETYLVLSLTSRTKDMEEIYKQFQTVPLKQVIFTKRDETSIYGSILNMCLEQNTGIAFITNGQDVPDDIEEASIDNIAKIIVGD</sequence>
<dbReference type="GO" id="GO:0015031">
    <property type="term" value="P:protein transport"/>
    <property type="evidence" value="ECO:0007669"/>
    <property type="project" value="UniProtKB-KW"/>
</dbReference>
<evidence type="ECO:0000313" key="17">
    <source>
        <dbReference type="EMBL" id="SER06817.1"/>
    </source>
</evidence>
<keyword evidence="17" id="KW-0969">Cilium</keyword>
<evidence type="ECO:0000256" key="9">
    <source>
        <dbReference type="ARBA" id="ARBA00023134"/>
    </source>
</evidence>
<keyword evidence="10" id="KW-0472">Membrane</keyword>
<dbReference type="FunFam" id="3.40.50.300:FF:000695">
    <property type="entry name" value="Flagellar biosynthesis regulator FlhF"/>
    <property type="match status" value="1"/>
</dbReference>
<evidence type="ECO:0000256" key="5">
    <source>
        <dbReference type="ARBA" id="ARBA00022475"/>
    </source>
</evidence>
<dbReference type="SMART" id="SM00382">
    <property type="entry name" value="AAA"/>
    <property type="match status" value="1"/>
</dbReference>
<keyword evidence="7" id="KW-1005">Bacterial flagellum biogenesis</keyword>
<evidence type="ECO:0000259" key="16">
    <source>
        <dbReference type="SMART" id="SM00962"/>
    </source>
</evidence>
<gene>
    <name evidence="17" type="ORF">SAMN04487944_101117</name>
</gene>
<feature type="compositionally biased region" description="Basic and acidic residues" evidence="14">
    <location>
        <begin position="70"/>
        <end position="79"/>
    </location>
</feature>
<evidence type="ECO:0000256" key="3">
    <source>
        <dbReference type="ARBA" id="ARBA00014919"/>
    </source>
</evidence>
<dbReference type="Proteomes" id="UP000199687">
    <property type="component" value="Unassembled WGS sequence"/>
</dbReference>
<evidence type="ECO:0000256" key="1">
    <source>
        <dbReference type="ARBA" id="ARBA00004413"/>
    </source>
</evidence>
<evidence type="ECO:0000256" key="11">
    <source>
        <dbReference type="ARBA" id="ARBA00023225"/>
    </source>
</evidence>
<dbReference type="InterPro" id="IPR020006">
    <property type="entry name" value="FlhF"/>
</dbReference>
<dbReference type="InterPro" id="IPR003593">
    <property type="entry name" value="AAA+_ATPase"/>
</dbReference>
<feature type="domain" description="SRP54-type proteins GTP-binding" evidence="16">
    <location>
        <begin position="172"/>
        <end position="363"/>
    </location>
</feature>
<dbReference type="Gene3D" id="3.40.50.300">
    <property type="entry name" value="P-loop containing nucleotide triphosphate hydrolases"/>
    <property type="match status" value="1"/>
</dbReference>
<dbReference type="SUPFAM" id="SSF52540">
    <property type="entry name" value="P-loop containing nucleoside triphosphate hydrolases"/>
    <property type="match status" value="1"/>
</dbReference>
<evidence type="ECO:0000259" key="15">
    <source>
        <dbReference type="SMART" id="SM00382"/>
    </source>
</evidence>
<dbReference type="InterPro" id="IPR047040">
    <property type="entry name" value="FlhF__GTPase_dom"/>
</dbReference>
<feature type="domain" description="AAA+ ATPase" evidence="15">
    <location>
        <begin position="171"/>
        <end position="340"/>
    </location>
</feature>
<dbReference type="Gene3D" id="1.20.120.1380">
    <property type="entry name" value="Flagellar FlhF biosynthesis protein, N domain"/>
    <property type="match status" value="1"/>
</dbReference>
<organism evidence="17 18">
    <name type="scientific">Gracilibacillus ureilyticus</name>
    <dbReference type="NCBI Taxonomy" id="531814"/>
    <lineage>
        <taxon>Bacteria</taxon>
        <taxon>Bacillati</taxon>
        <taxon>Bacillota</taxon>
        <taxon>Bacilli</taxon>
        <taxon>Bacillales</taxon>
        <taxon>Bacillaceae</taxon>
        <taxon>Gracilibacillus</taxon>
    </lineage>
</organism>
<dbReference type="InterPro" id="IPR000897">
    <property type="entry name" value="SRP54_GTPase_dom"/>
</dbReference>
<keyword evidence="17" id="KW-0966">Cell projection</keyword>
<keyword evidence="6" id="KW-0547">Nucleotide-binding</keyword>
<evidence type="ECO:0000256" key="2">
    <source>
        <dbReference type="ARBA" id="ARBA00008531"/>
    </source>
</evidence>
<dbReference type="GO" id="GO:0006614">
    <property type="term" value="P:SRP-dependent cotranslational protein targeting to membrane"/>
    <property type="evidence" value="ECO:0007669"/>
    <property type="project" value="UniProtKB-UniRule"/>
</dbReference>
<feature type="compositionally biased region" description="Polar residues" evidence="14">
    <location>
        <begin position="59"/>
        <end position="69"/>
    </location>
</feature>
<name>A0A1H9L6P2_9BACI</name>
<dbReference type="STRING" id="531814.SAMN04487944_101117"/>
<dbReference type="PANTHER" id="PTHR43134:SF3">
    <property type="entry name" value="FLAGELLAR BIOSYNTHESIS PROTEIN FLHF"/>
    <property type="match status" value="1"/>
</dbReference>
<evidence type="ECO:0000256" key="12">
    <source>
        <dbReference type="ARBA" id="ARBA00025337"/>
    </source>
</evidence>
<dbReference type="SMART" id="SM00962">
    <property type="entry name" value="SRP54"/>
    <property type="match status" value="1"/>
</dbReference>
<dbReference type="GO" id="GO:0005525">
    <property type="term" value="F:GTP binding"/>
    <property type="evidence" value="ECO:0007669"/>
    <property type="project" value="UniProtKB-UniRule"/>
</dbReference>
<dbReference type="PANTHER" id="PTHR43134">
    <property type="entry name" value="SIGNAL RECOGNITION PARTICLE RECEPTOR SUBUNIT ALPHA"/>
    <property type="match status" value="1"/>
</dbReference>
<proteinExistence type="inferred from homology"/>
<dbReference type="GO" id="GO:0003924">
    <property type="term" value="F:GTPase activity"/>
    <property type="evidence" value="ECO:0007669"/>
    <property type="project" value="UniProtKB-UniRule"/>
</dbReference>
<dbReference type="NCBIfam" id="TIGR03499">
    <property type="entry name" value="FlhF"/>
    <property type="match status" value="1"/>
</dbReference>
<protein>
    <recommendedName>
        <fullName evidence="3 13">Flagellar biosynthesis protein FlhF</fullName>
    </recommendedName>
</protein>
<keyword evidence="9" id="KW-0342">GTP-binding</keyword>
<keyword evidence="17" id="KW-0282">Flagellum</keyword>
<dbReference type="InterPro" id="IPR027417">
    <property type="entry name" value="P-loop_NTPase"/>
</dbReference>
<dbReference type="CDD" id="cd17873">
    <property type="entry name" value="FlhF"/>
    <property type="match status" value="1"/>
</dbReference>